<reference evidence="17 18" key="1">
    <citation type="submission" date="2019-09" db="EMBL/GenBank/DDBJ databases">
        <title>Bird 10,000 Genomes (B10K) Project - Family phase.</title>
        <authorList>
            <person name="Zhang G."/>
        </authorList>
    </citation>
    <scope>NUCLEOTIDE SEQUENCE [LARGE SCALE GENOMIC DNA]</scope>
    <source>
        <strain evidence="17">B10K-DU-002-79</strain>
    </source>
</reference>
<evidence type="ECO:0000256" key="11">
    <source>
        <dbReference type="ARBA" id="ARBA00023242"/>
    </source>
</evidence>
<evidence type="ECO:0000259" key="16">
    <source>
        <dbReference type="Pfam" id="PF16211"/>
    </source>
</evidence>
<dbReference type="GO" id="GO:0000786">
    <property type="term" value="C:nucleosome"/>
    <property type="evidence" value="ECO:0007669"/>
    <property type="project" value="UniProtKB-KW"/>
</dbReference>
<dbReference type="PANTHER" id="PTHR23430">
    <property type="entry name" value="HISTONE H2A"/>
    <property type="match status" value="1"/>
</dbReference>
<sequence>RMSGRGKKQAVAKKPGNASRKSKSAKAGLLFPVGRVYRLLRRGNYAERIGSGAAIYLTAVIEYMIAEVLEAAGTAACENKKTRILPRHIMLAVRSDYELDKFCGCVTIARGGVMPNILPELLCKKTSRNSAPSQE</sequence>
<keyword evidence="8" id="KW-0832">Ubl conjugation</keyword>
<protein>
    <recommendedName>
        <fullName evidence="13">Histone H2A</fullName>
    </recommendedName>
</protein>
<dbReference type="InterPro" id="IPR002119">
    <property type="entry name" value="Histone_H2A"/>
</dbReference>
<dbReference type="Proteomes" id="UP000560066">
    <property type="component" value="Unassembled WGS sequence"/>
</dbReference>
<feature type="domain" description="Histone H2A C-terminal" evidence="16">
    <location>
        <begin position="98"/>
        <end position="129"/>
    </location>
</feature>
<dbReference type="GO" id="GO:0030527">
    <property type="term" value="F:structural constituent of chromatin"/>
    <property type="evidence" value="ECO:0007669"/>
    <property type="project" value="InterPro"/>
</dbReference>
<evidence type="ECO:0000256" key="8">
    <source>
        <dbReference type="ARBA" id="ARBA00022843"/>
    </source>
</evidence>
<keyword evidence="5 13" id="KW-0158">Chromosome</keyword>
<evidence type="ECO:0000256" key="3">
    <source>
        <dbReference type="ARBA" id="ARBA00004286"/>
    </source>
</evidence>
<dbReference type="SMART" id="SM00414">
    <property type="entry name" value="H2A"/>
    <property type="match status" value="1"/>
</dbReference>
<dbReference type="GO" id="GO:0046982">
    <property type="term" value="F:protein heterodimerization activity"/>
    <property type="evidence" value="ECO:0007669"/>
    <property type="project" value="InterPro"/>
</dbReference>
<dbReference type="InterPro" id="IPR007125">
    <property type="entry name" value="H2A/H2B/H3"/>
</dbReference>
<keyword evidence="7" id="KW-0597">Phosphoprotein</keyword>
<evidence type="ECO:0000256" key="13">
    <source>
        <dbReference type="RuleBase" id="RU003767"/>
    </source>
</evidence>
<keyword evidence="10 13" id="KW-0238">DNA-binding</keyword>
<evidence type="ECO:0000256" key="10">
    <source>
        <dbReference type="ARBA" id="ARBA00023125"/>
    </source>
</evidence>
<comment type="subunit">
    <text evidence="13">The nucleosome is a histone octamer containing two molecules each of H2A, H2B, H3 and H4 assembled in one H3-H4 heterotetramer and two H2A-H2B heterodimers. The octamer wraps approximately 147 bp of DNA.</text>
</comment>
<dbReference type="PRINTS" id="PR00620">
    <property type="entry name" value="HISTONEH2A"/>
</dbReference>
<dbReference type="Gene3D" id="1.10.20.10">
    <property type="entry name" value="Histone, subunit A"/>
    <property type="match status" value="1"/>
</dbReference>
<evidence type="ECO:0000256" key="9">
    <source>
        <dbReference type="ARBA" id="ARBA00022990"/>
    </source>
</evidence>
<dbReference type="InterPro" id="IPR032454">
    <property type="entry name" value="Histone_H2A_C"/>
</dbReference>
<dbReference type="PROSITE" id="PS00046">
    <property type="entry name" value="HISTONE_H2A"/>
    <property type="match status" value="1"/>
</dbReference>
<comment type="caution">
    <text evidence="17">The sequence shown here is derived from an EMBL/GenBank/DDBJ whole genome shotgun (WGS) entry which is preliminary data.</text>
</comment>
<dbReference type="GO" id="GO:0005634">
    <property type="term" value="C:nucleus"/>
    <property type="evidence" value="ECO:0007669"/>
    <property type="project" value="UniProtKB-SubCell"/>
</dbReference>
<evidence type="ECO:0000256" key="1">
    <source>
        <dbReference type="ARBA" id="ARBA00002001"/>
    </source>
</evidence>
<keyword evidence="6" id="KW-1017">Isopeptide bond</keyword>
<feature type="non-terminal residue" evidence="17">
    <location>
        <position position="135"/>
    </location>
</feature>
<evidence type="ECO:0000259" key="15">
    <source>
        <dbReference type="Pfam" id="PF00125"/>
    </source>
</evidence>
<evidence type="ECO:0000256" key="7">
    <source>
        <dbReference type="ARBA" id="ARBA00022553"/>
    </source>
</evidence>
<dbReference type="FunFam" id="1.10.20.10:FF:000103">
    <property type="entry name" value="Histone H2A type 1"/>
    <property type="match status" value="1"/>
</dbReference>
<accession>A0A7L2RS69</accession>
<dbReference type="EMBL" id="VYZS01090957">
    <property type="protein sequence ID" value="NXS11366.1"/>
    <property type="molecule type" value="Genomic_DNA"/>
</dbReference>
<evidence type="ECO:0000256" key="12">
    <source>
        <dbReference type="ARBA" id="ARBA00023269"/>
    </source>
</evidence>
<keyword evidence="18" id="KW-1185">Reference proteome</keyword>
<evidence type="ECO:0000256" key="4">
    <source>
        <dbReference type="ARBA" id="ARBA00010691"/>
    </source>
</evidence>
<dbReference type="GO" id="GO:0003677">
    <property type="term" value="F:DNA binding"/>
    <property type="evidence" value="ECO:0007669"/>
    <property type="project" value="UniProtKB-KW"/>
</dbReference>
<evidence type="ECO:0000256" key="5">
    <source>
        <dbReference type="ARBA" id="ARBA00022454"/>
    </source>
</evidence>
<evidence type="ECO:0000256" key="2">
    <source>
        <dbReference type="ARBA" id="ARBA00004123"/>
    </source>
</evidence>
<evidence type="ECO:0000256" key="6">
    <source>
        <dbReference type="ARBA" id="ARBA00022499"/>
    </source>
</evidence>
<gene>
    <name evidence="17" type="primary">Hta2</name>
    <name evidence="17" type="ORF">NEOCOR_R03423</name>
</gene>
<name>A0A7L2RS69_9PASS</name>
<dbReference type="InterPro" id="IPR032458">
    <property type="entry name" value="Histone_H2A_CS"/>
</dbReference>
<evidence type="ECO:0000256" key="14">
    <source>
        <dbReference type="SAM" id="MobiDB-lite"/>
    </source>
</evidence>
<feature type="non-terminal residue" evidence="17">
    <location>
        <position position="1"/>
    </location>
</feature>
<dbReference type="AlphaFoldDB" id="A0A7L2RS69"/>
<dbReference type="CDD" id="cd00074">
    <property type="entry name" value="HFD_H2A"/>
    <property type="match status" value="1"/>
</dbReference>
<comment type="similarity">
    <text evidence="4 13">Belongs to the histone H2A family.</text>
</comment>
<evidence type="ECO:0000313" key="17">
    <source>
        <dbReference type="EMBL" id="NXS11366.1"/>
    </source>
</evidence>
<feature type="compositionally biased region" description="Basic residues" evidence="14">
    <location>
        <begin position="1"/>
        <end position="11"/>
    </location>
</feature>
<keyword evidence="9" id="KW-0007">Acetylation</keyword>
<comment type="subcellular location">
    <subcellularLocation>
        <location evidence="3">Chromosome</location>
    </subcellularLocation>
    <subcellularLocation>
        <location evidence="2 13">Nucleus</location>
    </subcellularLocation>
</comment>
<comment type="function">
    <text evidence="1">Core component of nucleosome. Nucleosomes wrap and compact DNA into chromatin, limiting DNA accessibility to the cellular machineries which require DNA as a template. Histones thereby play a central role in transcription regulation, DNA repair, DNA replication and chromosomal stability. DNA accessibility is regulated via a complex set of post-translational modifications of histones, also called histone code, and nucleosome remodeling.</text>
</comment>
<keyword evidence="11 13" id="KW-0539">Nucleus</keyword>
<dbReference type="Pfam" id="PF16211">
    <property type="entry name" value="Histone_H2A_C"/>
    <property type="match status" value="1"/>
</dbReference>
<evidence type="ECO:0000313" key="18">
    <source>
        <dbReference type="Proteomes" id="UP000560066"/>
    </source>
</evidence>
<dbReference type="InterPro" id="IPR009072">
    <property type="entry name" value="Histone-fold"/>
</dbReference>
<feature type="region of interest" description="Disordered" evidence="14">
    <location>
        <begin position="1"/>
        <end position="24"/>
    </location>
</feature>
<organism evidence="17 18">
    <name type="scientific">Neodrepanis coruscans</name>
    <name type="common">wattled asity</name>
    <dbReference type="NCBI Taxonomy" id="254563"/>
    <lineage>
        <taxon>Eukaryota</taxon>
        <taxon>Metazoa</taxon>
        <taxon>Chordata</taxon>
        <taxon>Craniata</taxon>
        <taxon>Vertebrata</taxon>
        <taxon>Euteleostomi</taxon>
        <taxon>Archelosauria</taxon>
        <taxon>Archosauria</taxon>
        <taxon>Dinosauria</taxon>
        <taxon>Saurischia</taxon>
        <taxon>Theropoda</taxon>
        <taxon>Coelurosauria</taxon>
        <taxon>Aves</taxon>
        <taxon>Neognathae</taxon>
        <taxon>Neoaves</taxon>
        <taxon>Telluraves</taxon>
        <taxon>Australaves</taxon>
        <taxon>Passeriformes</taxon>
        <taxon>Philepittidae</taxon>
        <taxon>Neodrepanis</taxon>
    </lineage>
</organism>
<feature type="domain" description="Core Histone H2A/H2B/H3" evidence="15">
    <location>
        <begin position="20"/>
        <end position="94"/>
    </location>
</feature>
<dbReference type="Pfam" id="PF00125">
    <property type="entry name" value="Histone"/>
    <property type="match status" value="1"/>
</dbReference>
<dbReference type="SUPFAM" id="SSF47113">
    <property type="entry name" value="Histone-fold"/>
    <property type="match status" value="1"/>
</dbReference>
<keyword evidence="12 13" id="KW-0544">Nucleosome core</keyword>
<proteinExistence type="inferred from homology"/>
<dbReference type="OrthoDB" id="1104503at2759"/>